<evidence type="ECO:0000313" key="2">
    <source>
        <dbReference type="Proteomes" id="UP001589774"/>
    </source>
</evidence>
<dbReference type="SUPFAM" id="SSF49899">
    <property type="entry name" value="Concanavalin A-like lectins/glucanases"/>
    <property type="match status" value="1"/>
</dbReference>
<dbReference type="PROSITE" id="PS51257">
    <property type="entry name" value="PROKAR_LIPOPROTEIN"/>
    <property type="match status" value="1"/>
</dbReference>
<dbReference type="InterPro" id="IPR013320">
    <property type="entry name" value="ConA-like_dom_sf"/>
</dbReference>
<protein>
    <submittedName>
        <fullName evidence="1">LamG domain-containing protein</fullName>
    </submittedName>
</protein>
<dbReference type="EMBL" id="JBHLWO010000001">
    <property type="protein sequence ID" value="MFC0317757.1"/>
    <property type="molecule type" value="Genomic_DNA"/>
</dbReference>
<name>A0ABV6HFX2_9SPHI</name>
<accession>A0ABV6HFX2</accession>
<dbReference type="RefSeq" id="WP_130854442.1">
    <property type="nucleotide sequence ID" value="NZ_JBHLWO010000001.1"/>
</dbReference>
<dbReference type="Proteomes" id="UP001589774">
    <property type="component" value="Unassembled WGS sequence"/>
</dbReference>
<comment type="caution">
    <text evidence="1">The sequence shown here is derived from an EMBL/GenBank/DDBJ whole genome shotgun (WGS) entry which is preliminary data.</text>
</comment>
<evidence type="ECO:0000313" key="1">
    <source>
        <dbReference type="EMBL" id="MFC0317757.1"/>
    </source>
</evidence>
<proteinExistence type="predicted"/>
<organism evidence="1 2">
    <name type="scientific">Olivibacter oleidegradans</name>
    <dbReference type="NCBI Taxonomy" id="760123"/>
    <lineage>
        <taxon>Bacteria</taxon>
        <taxon>Pseudomonadati</taxon>
        <taxon>Bacteroidota</taxon>
        <taxon>Sphingobacteriia</taxon>
        <taxon>Sphingobacteriales</taxon>
        <taxon>Sphingobacteriaceae</taxon>
        <taxon>Olivibacter</taxon>
    </lineage>
</organism>
<gene>
    <name evidence="1" type="ORF">ACFFI0_05530</name>
</gene>
<sequence>MKTRFTLHHFVSLITLIILFSCNKEARLDPVEDVDLRNGLRYNFPFSGNSIETISGLNYDTHGAKYTTDRFGNPNSALCLDGNYLDLDAGLADSIGTLSFWLQSPDVHLNKQLPLFVGGVHTLALYRYRLVIEEGKISLLSLFRWGVPTGEGWPEPLYTDSVLRPNSWHHIVVRWSDAEELVEVYVDNEKELSSLYLPNWSLAEKDDVNQETVGAEWNYGSHAGNYLTYFKGQMDDLRFYNRRLSDLEVEALYMDTK</sequence>
<dbReference type="Gene3D" id="2.60.120.200">
    <property type="match status" value="1"/>
</dbReference>
<keyword evidence="2" id="KW-1185">Reference proteome</keyword>
<reference evidence="1 2" key="1">
    <citation type="submission" date="2024-09" db="EMBL/GenBank/DDBJ databases">
        <authorList>
            <person name="Sun Q."/>
            <person name="Mori K."/>
        </authorList>
    </citation>
    <scope>NUCLEOTIDE SEQUENCE [LARGE SCALE GENOMIC DNA]</scope>
    <source>
        <strain evidence="1 2">CCM 7765</strain>
    </source>
</reference>
<dbReference type="Pfam" id="PF13385">
    <property type="entry name" value="Laminin_G_3"/>
    <property type="match status" value="1"/>
</dbReference>